<dbReference type="CDD" id="cd00408">
    <property type="entry name" value="DHDPS-like"/>
    <property type="match status" value="1"/>
</dbReference>
<dbReference type="AlphaFoldDB" id="A0A0P6WG64"/>
<evidence type="ECO:0000256" key="2">
    <source>
        <dbReference type="PIRNR" id="PIRNR001365"/>
    </source>
</evidence>
<accession>A0A0P6WG64</accession>
<dbReference type="STRING" id="665126.ABB55_16685"/>
<dbReference type="Gene3D" id="3.20.20.70">
    <property type="entry name" value="Aldolase class I"/>
    <property type="match status" value="1"/>
</dbReference>
<dbReference type="InterPro" id="IPR013785">
    <property type="entry name" value="Aldolase_TIM"/>
</dbReference>
<feature type="binding site" evidence="4">
    <location>
        <position position="49"/>
    </location>
    <ligand>
        <name>pyruvate</name>
        <dbReference type="ChEBI" id="CHEBI:15361"/>
    </ligand>
</feature>
<evidence type="ECO:0000313" key="5">
    <source>
        <dbReference type="EMBL" id="KPL53647.1"/>
    </source>
</evidence>
<feature type="binding site" evidence="4">
    <location>
        <position position="212"/>
    </location>
    <ligand>
        <name>pyruvate</name>
        <dbReference type="ChEBI" id="CHEBI:15361"/>
    </ligand>
</feature>
<feature type="active site" description="Proton donor/acceptor" evidence="3">
    <location>
        <position position="141"/>
    </location>
</feature>
<dbReference type="SMART" id="SM01130">
    <property type="entry name" value="DHDPS"/>
    <property type="match status" value="1"/>
</dbReference>
<proteinExistence type="inferred from homology"/>
<protein>
    <submittedName>
        <fullName evidence="5">Dihydrodipicolinate synthase</fullName>
    </submittedName>
</protein>
<dbReference type="PANTHER" id="PTHR12128:SF67">
    <property type="entry name" value="BLR3884 PROTEIN"/>
    <property type="match status" value="1"/>
</dbReference>
<dbReference type="PIRSF" id="PIRSF001365">
    <property type="entry name" value="DHDPS"/>
    <property type="match status" value="1"/>
</dbReference>
<dbReference type="GO" id="GO:0008840">
    <property type="term" value="F:4-hydroxy-tetrahydrodipicolinate synthase activity"/>
    <property type="evidence" value="ECO:0007669"/>
    <property type="project" value="TreeGrafter"/>
</dbReference>
<reference evidence="5 6" key="1">
    <citation type="submission" date="2015-09" db="EMBL/GenBank/DDBJ databases">
        <authorList>
            <person name="Jackson K.R."/>
            <person name="Lunt B.L."/>
            <person name="Fisher J.N.B."/>
            <person name="Gardner A.V."/>
            <person name="Bailey M.E."/>
            <person name="Deus L.M."/>
            <person name="Earl A.S."/>
            <person name="Gibby P.D."/>
            <person name="Hartmann K.A."/>
            <person name="Liu J.E."/>
            <person name="Manci A.M."/>
            <person name="Nielsen D.A."/>
            <person name="Solomon M.B."/>
            <person name="Breakwell D.P."/>
            <person name="Burnett S.H."/>
            <person name="Grose J.H."/>
        </authorList>
    </citation>
    <scope>NUCLEOTIDE SEQUENCE [LARGE SCALE GENOMIC DNA]</scope>
    <source>
        <strain evidence="5 6">16</strain>
    </source>
</reference>
<evidence type="ECO:0000256" key="1">
    <source>
        <dbReference type="ARBA" id="ARBA00023239"/>
    </source>
</evidence>
<dbReference type="SUPFAM" id="SSF51569">
    <property type="entry name" value="Aldolase"/>
    <property type="match status" value="1"/>
</dbReference>
<reference evidence="5 6" key="2">
    <citation type="submission" date="2015-10" db="EMBL/GenBank/DDBJ databases">
        <title>Draft Genome Sequence of Prosthecomicrobium hirschii ATCC 27832.</title>
        <authorList>
            <person name="Daniel J."/>
            <person name="Givan S.A."/>
            <person name="Brun Y.V."/>
            <person name="Brown P.J."/>
        </authorList>
    </citation>
    <scope>NUCLEOTIDE SEQUENCE [LARGE SCALE GENOMIC DNA]</scope>
    <source>
        <strain evidence="5 6">16</strain>
    </source>
</reference>
<gene>
    <name evidence="5" type="ORF">ABB55_16685</name>
</gene>
<keyword evidence="1 2" id="KW-0456">Lyase</keyword>
<organism evidence="5 6">
    <name type="scientific">Prosthecodimorpha hirschii</name>
    <dbReference type="NCBI Taxonomy" id="665126"/>
    <lineage>
        <taxon>Bacteria</taxon>
        <taxon>Pseudomonadati</taxon>
        <taxon>Pseudomonadota</taxon>
        <taxon>Alphaproteobacteria</taxon>
        <taxon>Hyphomicrobiales</taxon>
        <taxon>Ancalomicrobiaceae</taxon>
        <taxon>Prosthecodimorpha</taxon>
    </lineage>
</organism>
<name>A0A0P6WG64_9HYPH</name>
<sequence length="296" mass="31018">MSEKTKFGLSCALVTPFAETGAVDLPRLAFHAGRVIERGCDTVTLYGTTGEGAAIGLLERERMAGAVVAGGVEAGRLYAGVASAVLDDAITQGRIALDLGMRGLLVAPPFYFKSIDEEALYRWFATFIEGLGAAARGIVLYHIPSMTSVGLSVELVGRLKAAFPGVITAVKDSASNWEGTQAFLAAHPDLHILVGDERLLSRAVRAGAGGSICGFANFAPEMLRPVIYGGADNPDVNRIVDAVVKHPVMAATKALVGHVYQDSGYGPMRPPLRALTAAERAELFATFDGIMAKAAA</sequence>
<dbReference type="Pfam" id="PF00701">
    <property type="entry name" value="DHDPS"/>
    <property type="match status" value="1"/>
</dbReference>
<keyword evidence="6" id="KW-1185">Reference proteome</keyword>
<dbReference type="RefSeq" id="WP_054359811.1">
    <property type="nucleotide sequence ID" value="NZ_LJYW01000001.1"/>
</dbReference>
<feature type="active site" description="Schiff-base intermediate with substrate" evidence="3">
    <location>
        <position position="171"/>
    </location>
</feature>
<evidence type="ECO:0000313" key="6">
    <source>
        <dbReference type="Proteomes" id="UP000048984"/>
    </source>
</evidence>
<dbReference type="EMBL" id="LJYW01000001">
    <property type="protein sequence ID" value="KPL53647.1"/>
    <property type="molecule type" value="Genomic_DNA"/>
</dbReference>
<comment type="similarity">
    <text evidence="2">Belongs to the DapA family.</text>
</comment>
<evidence type="ECO:0000256" key="3">
    <source>
        <dbReference type="PIRSR" id="PIRSR001365-1"/>
    </source>
</evidence>
<dbReference type="PRINTS" id="PR00146">
    <property type="entry name" value="DHPICSNTHASE"/>
</dbReference>
<dbReference type="Proteomes" id="UP000048984">
    <property type="component" value="Unassembled WGS sequence"/>
</dbReference>
<dbReference type="PANTHER" id="PTHR12128">
    <property type="entry name" value="DIHYDRODIPICOLINATE SYNTHASE"/>
    <property type="match status" value="1"/>
</dbReference>
<comment type="caution">
    <text evidence="5">The sequence shown here is derived from an EMBL/GenBank/DDBJ whole genome shotgun (WGS) entry which is preliminary data.</text>
</comment>
<dbReference type="InterPro" id="IPR002220">
    <property type="entry name" value="DapA-like"/>
</dbReference>
<evidence type="ECO:0000256" key="4">
    <source>
        <dbReference type="PIRSR" id="PIRSR001365-2"/>
    </source>
</evidence>